<dbReference type="PANTHER" id="PTHR45988">
    <property type="entry name" value="C2H2 TYPE ZINC FINGER TRANSCRIPTION FACTOR FAMILY-RELATED"/>
    <property type="match status" value="1"/>
</dbReference>
<sequence>MATAVVPATEASRHGSTTRGRPASALSEGPGIESDQTLIAPHDDDIRAAAAAAAAEDEDDPRCRLCRRSFRNMKSLYGHMRVHERNWRGVNPPTRVENASASPLIGTAWPGKGNRGRRGKADLDPDDFDDEEHRAAKCLQRLSEEFRARQKQDERRNDVASRPPPPPPPSASSSSPTCAASEMKKKKKKKAKDATRQYVCGTCSKAFASCHALGGHTVSHSRGRKNSSLLLGTSEGEPKRADDAAMIDPPHGVHTKASVGEHRCELCGNVFLSGQALGGHKRAHYQQKLAAMEDTTSQASHPPYTIDLNKEPRP</sequence>
<proteinExistence type="predicted"/>
<feature type="domain" description="C2H2-type" evidence="9">
    <location>
        <begin position="262"/>
        <end position="289"/>
    </location>
</feature>
<dbReference type="Pfam" id="PF13912">
    <property type="entry name" value="zf-C2H2_6"/>
    <property type="match status" value="2"/>
</dbReference>
<dbReference type="InterPro" id="IPR013087">
    <property type="entry name" value="Znf_C2H2_type"/>
</dbReference>
<feature type="region of interest" description="Disordered" evidence="8">
    <location>
        <begin position="146"/>
        <end position="191"/>
    </location>
</feature>
<feature type="region of interest" description="Disordered" evidence="8">
    <location>
        <begin position="292"/>
        <end position="314"/>
    </location>
</feature>
<comment type="caution">
    <text evidence="10">The sequence shown here is derived from an EMBL/GenBank/DDBJ whole genome shotgun (WGS) entry which is preliminary data.</text>
</comment>
<feature type="domain" description="C2H2-type" evidence="9">
    <location>
        <begin position="198"/>
        <end position="225"/>
    </location>
</feature>
<dbReference type="SMART" id="SM00355">
    <property type="entry name" value="ZnF_C2H2"/>
    <property type="match status" value="3"/>
</dbReference>
<evidence type="ECO:0000256" key="8">
    <source>
        <dbReference type="SAM" id="MobiDB-lite"/>
    </source>
</evidence>
<dbReference type="Gene3D" id="3.30.160.60">
    <property type="entry name" value="Classic Zinc Finger"/>
    <property type="match status" value="1"/>
</dbReference>
<dbReference type="SUPFAM" id="SSF57667">
    <property type="entry name" value="beta-beta-alpha zinc fingers"/>
    <property type="match status" value="2"/>
</dbReference>
<evidence type="ECO:0000256" key="5">
    <source>
        <dbReference type="ARBA" id="ARBA00023015"/>
    </source>
</evidence>
<feature type="region of interest" description="Disordered" evidence="8">
    <location>
        <begin position="215"/>
        <end position="239"/>
    </location>
</feature>
<reference evidence="10 11" key="1">
    <citation type="submission" date="2022-12" db="EMBL/GenBank/DDBJ databases">
        <title>Chromosome-scale assembly of the Ensete ventricosum genome.</title>
        <authorList>
            <person name="Dussert Y."/>
            <person name="Stocks J."/>
            <person name="Wendawek A."/>
            <person name="Woldeyes F."/>
            <person name="Nichols R.A."/>
            <person name="Borrell J.S."/>
        </authorList>
    </citation>
    <scope>NUCLEOTIDE SEQUENCE [LARGE SCALE GENOMIC DNA]</scope>
    <source>
        <strain evidence="11">cv. Maze</strain>
        <tissue evidence="10">Seeds</tissue>
    </source>
</reference>
<organism evidence="10 11">
    <name type="scientific">Ensete ventricosum</name>
    <name type="common">Abyssinian banana</name>
    <name type="synonym">Musa ensete</name>
    <dbReference type="NCBI Taxonomy" id="4639"/>
    <lineage>
        <taxon>Eukaryota</taxon>
        <taxon>Viridiplantae</taxon>
        <taxon>Streptophyta</taxon>
        <taxon>Embryophyta</taxon>
        <taxon>Tracheophyta</taxon>
        <taxon>Spermatophyta</taxon>
        <taxon>Magnoliopsida</taxon>
        <taxon>Liliopsida</taxon>
        <taxon>Zingiberales</taxon>
        <taxon>Musaceae</taxon>
        <taxon>Ensete</taxon>
    </lineage>
</organism>
<gene>
    <name evidence="10" type="ORF">OPV22_025029</name>
</gene>
<accession>A0AAV8P714</accession>
<dbReference type="GO" id="GO:0005634">
    <property type="term" value="C:nucleus"/>
    <property type="evidence" value="ECO:0007669"/>
    <property type="project" value="TreeGrafter"/>
</dbReference>
<evidence type="ECO:0000256" key="1">
    <source>
        <dbReference type="ARBA" id="ARBA00022723"/>
    </source>
</evidence>
<evidence type="ECO:0000259" key="9">
    <source>
        <dbReference type="PROSITE" id="PS50157"/>
    </source>
</evidence>
<keyword evidence="2" id="KW-0677">Repeat</keyword>
<keyword evidence="5" id="KW-0805">Transcription regulation</keyword>
<dbReference type="GO" id="GO:0003700">
    <property type="term" value="F:DNA-binding transcription factor activity"/>
    <property type="evidence" value="ECO:0007669"/>
    <property type="project" value="InterPro"/>
</dbReference>
<evidence type="ECO:0000313" key="10">
    <source>
        <dbReference type="EMBL" id="KAJ8470686.1"/>
    </source>
</evidence>
<keyword evidence="6" id="KW-0804">Transcription</keyword>
<feature type="domain" description="C2H2-type" evidence="9">
    <location>
        <begin position="61"/>
        <end position="83"/>
    </location>
</feature>
<dbReference type="GO" id="GO:0000976">
    <property type="term" value="F:transcription cis-regulatory region binding"/>
    <property type="evidence" value="ECO:0007669"/>
    <property type="project" value="TreeGrafter"/>
</dbReference>
<dbReference type="PANTHER" id="PTHR45988:SF1">
    <property type="entry name" value="ZINC FINGER PROTEIN AZF2"/>
    <property type="match status" value="1"/>
</dbReference>
<keyword evidence="3 7" id="KW-0863">Zinc-finger</keyword>
<keyword evidence="1" id="KW-0479">Metal-binding</keyword>
<keyword evidence="4" id="KW-0862">Zinc</keyword>
<evidence type="ECO:0000256" key="6">
    <source>
        <dbReference type="ARBA" id="ARBA00023163"/>
    </source>
</evidence>
<dbReference type="PROSITE" id="PS00028">
    <property type="entry name" value="ZINC_FINGER_C2H2_1"/>
    <property type="match status" value="3"/>
</dbReference>
<dbReference type="PROSITE" id="PS50157">
    <property type="entry name" value="ZINC_FINGER_C2H2_2"/>
    <property type="match status" value="3"/>
</dbReference>
<evidence type="ECO:0000256" key="4">
    <source>
        <dbReference type="ARBA" id="ARBA00022833"/>
    </source>
</evidence>
<dbReference type="Pfam" id="PF13894">
    <property type="entry name" value="zf-C2H2_4"/>
    <property type="match status" value="1"/>
</dbReference>
<dbReference type="EMBL" id="JAQQAF010000007">
    <property type="protein sequence ID" value="KAJ8470686.1"/>
    <property type="molecule type" value="Genomic_DNA"/>
</dbReference>
<evidence type="ECO:0000256" key="3">
    <source>
        <dbReference type="ARBA" id="ARBA00022771"/>
    </source>
</evidence>
<dbReference type="GO" id="GO:0008270">
    <property type="term" value="F:zinc ion binding"/>
    <property type="evidence" value="ECO:0007669"/>
    <property type="project" value="UniProtKB-KW"/>
</dbReference>
<feature type="compositionally biased region" description="Basic and acidic residues" evidence="8">
    <location>
        <begin position="146"/>
        <end position="159"/>
    </location>
</feature>
<protein>
    <recommendedName>
        <fullName evidence="9">C2H2-type domain-containing protein</fullName>
    </recommendedName>
</protein>
<name>A0AAV8P714_ENSVE</name>
<evidence type="ECO:0000256" key="7">
    <source>
        <dbReference type="PROSITE-ProRule" id="PRU00042"/>
    </source>
</evidence>
<evidence type="ECO:0000313" key="11">
    <source>
        <dbReference type="Proteomes" id="UP001222027"/>
    </source>
</evidence>
<feature type="region of interest" description="Disordered" evidence="8">
    <location>
        <begin position="91"/>
        <end position="129"/>
    </location>
</feature>
<dbReference type="AlphaFoldDB" id="A0AAV8P714"/>
<dbReference type="InterPro" id="IPR044653">
    <property type="entry name" value="AZF1/2/3-like"/>
</dbReference>
<evidence type="ECO:0000256" key="2">
    <source>
        <dbReference type="ARBA" id="ARBA00022737"/>
    </source>
</evidence>
<feature type="compositionally biased region" description="Low complexity" evidence="8">
    <location>
        <begin position="171"/>
        <end position="181"/>
    </location>
</feature>
<keyword evidence="11" id="KW-1185">Reference proteome</keyword>
<dbReference type="Proteomes" id="UP001222027">
    <property type="component" value="Unassembled WGS sequence"/>
</dbReference>
<feature type="region of interest" description="Disordered" evidence="8">
    <location>
        <begin position="1"/>
        <end position="37"/>
    </location>
</feature>
<dbReference type="InterPro" id="IPR036236">
    <property type="entry name" value="Znf_C2H2_sf"/>
</dbReference>